<dbReference type="Proteomes" id="UP000580474">
    <property type="component" value="Unassembled WGS sequence"/>
</dbReference>
<name>A0A840NHM8_9PSEU</name>
<dbReference type="Gene3D" id="3.90.550.10">
    <property type="entry name" value="Spore Coat Polysaccharide Biosynthesis Protein SpsA, Chain A"/>
    <property type="match status" value="1"/>
</dbReference>
<evidence type="ECO:0008006" key="3">
    <source>
        <dbReference type="Google" id="ProtNLM"/>
    </source>
</evidence>
<proteinExistence type="predicted"/>
<keyword evidence="2" id="KW-1185">Reference proteome</keyword>
<comment type="caution">
    <text evidence="1">The sequence shown here is derived from an EMBL/GenBank/DDBJ whole genome shotgun (WGS) entry which is preliminary data.</text>
</comment>
<dbReference type="RefSeq" id="WP_184477511.1">
    <property type="nucleotide sequence ID" value="NZ_JACHIV010000001.1"/>
</dbReference>
<dbReference type="InterPro" id="IPR018641">
    <property type="entry name" value="Trfase_1_rSAM/seldom-assoc"/>
</dbReference>
<dbReference type="EMBL" id="JACHIV010000001">
    <property type="protein sequence ID" value="MBB5067767.1"/>
    <property type="molecule type" value="Genomic_DNA"/>
</dbReference>
<dbReference type="PANTHER" id="PTHR36529">
    <property type="entry name" value="SLL1095 PROTEIN"/>
    <property type="match status" value="1"/>
</dbReference>
<accession>A0A840NHM8</accession>
<organism evidence="1 2">
    <name type="scientific">Saccharopolyspora gloriosae</name>
    <dbReference type="NCBI Taxonomy" id="455344"/>
    <lineage>
        <taxon>Bacteria</taxon>
        <taxon>Bacillati</taxon>
        <taxon>Actinomycetota</taxon>
        <taxon>Actinomycetes</taxon>
        <taxon>Pseudonocardiales</taxon>
        <taxon>Pseudonocardiaceae</taxon>
        <taxon>Saccharopolyspora</taxon>
    </lineage>
</organism>
<sequence length="232" mass="24017">MSAAILLVVAKAPVAGLAKTRLCPPATPEQAARIAAASLLRTLRVVLDVPGARPVVAMTGDLAAAEDSAELRRVLRSLTVIPQRGAAFGDRLAYAHQDSAAIHPGLPVVQIGMDTPQVSRRLLADATRRMSDPAGPEAVLGPASDGGWWALGLRDPLRAAALRAVPMSRPDTGALTAAAMSRAGRDPDRLAELSDVDTMEVARDVAARLPGTRFARAVGEVVADAHSAGGPR</sequence>
<dbReference type="Pfam" id="PF09837">
    <property type="entry name" value="DUF2064"/>
    <property type="match status" value="1"/>
</dbReference>
<evidence type="ECO:0000313" key="2">
    <source>
        <dbReference type="Proteomes" id="UP000580474"/>
    </source>
</evidence>
<gene>
    <name evidence="1" type="ORF">BJ969_000855</name>
</gene>
<reference evidence="1 2" key="1">
    <citation type="submission" date="2020-08" db="EMBL/GenBank/DDBJ databases">
        <title>Sequencing the genomes of 1000 actinobacteria strains.</title>
        <authorList>
            <person name="Klenk H.-P."/>
        </authorList>
    </citation>
    <scope>NUCLEOTIDE SEQUENCE [LARGE SCALE GENOMIC DNA]</scope>
    <source>
        <strain evidence="1 2">DSM 45582</strain>
    </source>
</reference>
<dbReference type="InterPro" id="IPR029044">
    <property type="entry name" value="Nucleotide-diphossugar_trans"/>
</dbReference>
<dbReference type="AlphaFoldDB" id="A0A840NHM8"/>
<evidence type="ECO:0000313" key="1">
    <source>
        <dbReference type="EMBL" id="MBB5067767.1"/>
    </source>
</evidence>
<dbReference type="PANTHER" id="PTHR36529:SF1">
    <property type="entry name" value="GLYCOSYLTRANSFERASE"/>
    <property type="match status" value="1"/>
</dbReference>
<dbReference type="SUPFAM" id="SSF53448">
    <property type="entry name" value="Nucleotide-diphospho-sugar transferases"/>
    <property type="match status" value="1"/>
</dbReference>
<protein>
    <recommendedName>
        <fullName evidence="3">DUF2064 domain-containing protein</fullName>
    </recommendedName>
</protein>